<evidence type="ECO:0000313" key="8">
    <source>
        <dbReference type="Proteomes" id="UP000809529"/>
    </source>
</evidence>
<dbReference type="Proteomes" id="UP000809529">
    <property type="component" value="Unassembled WGS sequence"/>
</dbReference>
<dbReference type="PANTHER" id="PTHR45677">
    <property type="entry name" value="GLUTAMATE DECARBOXYLASE-RELATED"/>
    <property type="match status" value="1"/>
</dbReference>
<evidence type="ECO:0000256" key="3">
    <source>
        <dbReference type="ARBA" id="ARBA00022793"/>
    </source>
</evidence>
<keyword evidence="3" id="KW-0210">Decarboxylase</keyword>
<dbReference type="Pfam" id="PF00282">
    <property type="entry name" value="Pyridoxal_deC"/>
    <property type="match status" value="1"/>
</dbReference>
<comment type="similarity">
    <text evidence="2 6">Belongs to the group II decarboxylase family.</text>
</comment>
<evidence type="ECO:0000256" key="5">
    <source>
        <dbReference type="ARBA" id="ARBA00023239"/>
    </source>
</evidence>
<proteinExistence type="inferred from homology"/>
<comment type="caution">
    <text evidence="7">The sequence shown here is derived from an EMBL/GenBank/DDBJ whole genome shotgun (WGS) entry which is preliminary data.</text>
</comment>
<dbReference type="EMBL" id="JAAEBW010000001">
    <property type="protein sequence ID" value="MBM1193754.1"/>
    <property type="molecule type" value="Genomic_DNA"/>
</dbReference>
<dbReference type="PANTHER" id="PTHR45677:SF8">
    <property type="entry name" value="CYSTEINE SULFINIC ACID DECARBOXYLASE"/>
    <property type="match status" value="1"/>
</dbReference>
<evidence type="ECO:0000256" key="4">
    <source>
        <dbReference type="ARBA" id="ARBA00022898"/>
    </source>
</evidence>
<evidence type="ECO:0000313" key="7">
    <source>
        <dbReference type="EMBL" id="MBM1193754.1"/>
    </source>
</evidence>
<dbReference type="InterPro" id="IPR002129">
    <property type="entry name" value="PyrdxlP-dep_de-COase"/>
</dbReference>
<dbReference type="RefSeq" id="WP_203301991.1">
    <property type="nucleotide sequence ID" value="NZ_JAAEBW010000001.1"/>
</dbReference>
<protein>
    <submittedName>
        <fullName evidence="7">L-2,4-diaminobutyrate decarboxylase</fullName>
    </submittedName>
</protein>
<comment type="cofactor">
    <cofactor evidence="1 6">
        <name>pyridoxal 5'-phosphate</name>
        <dbReference type="ChEBI" id="CHEBI:597326"/>
    </cofactor>
</comment>
<keyword evidence="8" id="KW-1185">Reference proteome</keyword>
<accession>A0ABS1ZBA8</accession>
<organism evidence="7 8">
    <name type="scientific">Pseudomonas weihenstephanensis</name>
    <dbReference type="NCBI Taxonomy" id="1608994"/>
    <lineage>
        <taxon>Bacteria</taxon>
        <taxon>Pseudomonadati</taxon>
        <taxon>Pseudomonadota</taxon>
        <taxon>Gammaproteobacteria</taxon>
        <taxon>Pseudomonadales</taxon>
        <taxon>Pseudomonadaceae</taxon>
        <taxon>Pseudomonas</taxon>
    </lineage>
</organism>
<dbReference type="InterPro" id="IPR015421">
    <property type="entry name" value="PyrdxlP-dep_Trfase_major"/>
</dbReference>
<evidence type="ECO:0000256" key="6">
    <source>
        <dbReference type="RuleBase" id="RU000382"/>
    </source>
</evidence>
<keyword evidence="5 6" id="KW-0456">Lyase</keyword>
<name>A0ABS1ZBA8_9PSED</name>
<keyword evidence="4 6" id="KW-0663">Pyridoxal phosphate</keyword>
<reference evidence="7 8" key="1">
    <citation type="submission" date="2020-01" db="EMBL/GenBank/DDBJ databases">
        <title>Comparative genomics of meat spoilage bacteria.</title>
        <authorList>
            <person name="Hilgarth M."/>
            <person name="Vogel R.F."/>
        </authorList>
    </citation>
    <scope>NUCLEOTIDE SEQUENCE [LARGE SCALE GENOMIC DNA]</scope>
    <source>
        <strain evidence="7 8">TMW2.2077</strain>
    </source>
</reference>
<dbReference type="SUPFAM" id="SSF53383">
    <property type="entry name" value="PLP-dependent transferases"/>
    <property type="match status" value="1"/>
</dbReference>
<evidence type="ECO:0000256" key="2">
    <source>
        <dbReference type="ARBA" id="ARBA00009533"/>
    </source>
</evidence>
<evidence type="ECO:0000256" key="1">
    <source>
        <dbReference type="ARBA" id="ARBA00001933"/>
    </source>
</evidence>
<gene>
    <name evidence="7" type="ORF">GYN02_01010</name>
</gene>
<dbReference type="InterPro" id="IPR015424">
    <property type="entry name" value="PyrdxlP-dep_Trfase"/>
</dbReference>
<dbReference type="Gene3D" id="3.40.640.10">
    <property type="entry name" value="Type I PLP-dependent aspartate aminotransferase-like (Major domain)"/>
    <property type="match status" value="1"/>
</dbReference>
<sequence length="562" mass="62328">MSVVLKRNNPPVGVKSRPSSSALAMTERLLEFDEYVQGLTSSGAWVDKRSAPSITPPPRFAQRHFNFLDAVADTQDFALSAPDLLKEVARFFNGAIRPHSKYALFNIIAEPDVDATAAANLATAYNINCLMEGFAGESLLVEQQVARTVGKWVGWDSAMGIACSGGKITLMYAIRAALSRITPHSLINGLPGDTVILCSEGGHYCVEHIASQLGLGSANCWRVSTNAQGQMCPQALLQALNKAHEQGKKVAAVICCGGTTINFNCDDPREVKAVVDHFVAMQGLSYRPYLHLDSVIGWVYFTLLKGGLERLAAVCAIGAPAMHRLKTLCERFAGIGHFDSFGVDFHKTGMCPYNNSYFISQDRRFMDELGDGHYKFSDKDFDKGQFRAYRYTFENSRSAGAILASWVVLKKYGRLGVSGYALQLQHARDALTEAIKRQGLFTQVNDLTLGHEVVFLIPFAPDLLRDSDSHESVAKQFMQHCWDITNAGEMFPLFSIVPHYRINNDPARITTAFLLTPCNTEMTSDDWDWVLAQIAQQKEVFETAYRQRLEGESMCDFEKPIR</sequence>